<evidence type="ECO:0000256" key="2">
    <source>
        <dbReference type="SAM" id="MobiDB-lite"/>
    </source>
</evidence>
<comment type="caution">
    <text evidence="3">The sequence shown here is derived from an EMBL/GenBank/DDBJ whole genome shotgun (WGS) entry which is preliminary data.</text>
</comment>
<proteinExistence type="predicted"/>
<reference evidence="4" key="1">
    <citation type="journal article" date="2019" name="Int. J. Syst. Evol. Microbiol.">
        <title>The Global Catalogue of Microorganisms (GCM) 10K type strain sequencing project: providing services to taxonomists for standard genome sequencing and annotation.</title>
        <authorList>
            <consortium name="The Broad Institute Genomics Platform"/>
            <consortium name="The Broad Institute Genome Sequencing Center for Infectious Disease"/>
            <person name="Wu L."/>
            <person name="Ma J."/>
        </authorList>
    </citation>
    <scope>NUCLEOTIDE SEQUENCE [LARGE SCALE GENOMIC DNA]</scope>
    <source>
        <strain evidence="4">CCM 8875</strain>
    </source>
</reference>
<name>A0ABW4E210_9RHOB</name>
<accession>A0ABW4E210</accession>
<evidence type="ECO:0000313" key="4">
    <source>
        <dbReference type="Proteomes" id="UP001597302"/>
    </source>
</evidence>
<organism evidence="3 4">
    <name type="scientific">Paracoccus nototheniae</name>
    <dbReference type="NCBI Taxonomy" id="2489002"/>
    <lineage>
        <taxon>Bacteria</taxon>
        <taxon>Pseudomonadati</taxon>
        <taxon>Pseudomonadota</taxon>
        <taxon>Alphaproteobacteria</taxon>
        <taxon>Rhodobacterales</taxon>
        <taxon>Paracoccaceae</taxon>
        <taxon>Paracoccus</taxon>
    </lineage>
</organism>
<dbReference type="RefSeq" id="WP_131578321.1">
    <property type="nucleotide sequence ID" value="NZ_CBCSAJ010000101.1"/>
</dbReference>
<keyword evidence="1" id="KW-0175">Coiled coil</keyword>
<sequence length="136" mass="14635">MKLSASEAARRTGKSVPTITRAIKSGKISAEKSGSGGYQIDPAELFRAFPAVTKHNAETPPMLESETPHLNPSETPLLQEKIGSLEAALADAKAERDEWRDQAKRLAMALPPPTSEGGVTQRQGMWARLLGKTNKA</sequence>
<feature type="coiled-coil region" evidence="1">
    <location>
        <begin position="82"/>
        <end position="109"/>
    </location>
</feature>
<gene>
    <name evidence="3" type="ORF">ACFQ5P_20105</name>
</gene>
<feature type="region of interest" description="Disordered" evidence="2">
    <location>
        <begin position="1"/>
        <end position="20"/>
    </location>
</feature>
<keyword evidence="4" id="KW-1185">Reference proteome</keyword>
<protein>
    <recommendedName>
        <fullName evidence="5">DNA-binding protein</fullName>
    </recommendedName>
</protein>
<evidence type="ECO:0008006" key="5">
    <source>
        <dbReference type="Google" id="ProtNLM"/>
    </source>
</evidence>
<evidence type="ECO:0000256" key="1">
    <source>
        <dbReference type="SAM" id="Coils"/>
    </source>
</evidence>
<dbReference type="Proteomes" id="UP001597302">
    <property type="component" value="Unassembled WGS sequence"/>
</dbReference>
<evidence type="ECO:0000313" key="3">
    <source>
        <dbReference type="EMBL" id="MFD1483599.1"/>
    </source>
</evidence>
<dbReference type="EMBL" id="JBHTOQ010000087">
    <property type="protein sequence ID" value="MFD1483599.1"/>
    <property type="molecule type" value="Genomic_DNA"/>
</dbReference>